<gene>
    <name evidence="1" type="ORF">NE237_023416</name>
</gene>
<reference evidence="1" key="1">
    <citation type="journal article" date="2023" name="Plant J.">
        <title>The genome of the king protea, Protea cynaroides.</title>
        <authorList>
            <person name="Chang J."/>
            <person name="Duong T.A."/>
            <person name="Schoeman C."/>
            <person name="Ma X."/>
            <person name="Roodt D."/>
            <person name="Barker N."/>
            <person name="Li Z."/>
            <person name="Van de Peer Y."/>
            <person name="Mizrachi E."/>
        </authorList>
    </citation>
    <scope>NUCLEOTIDE SEQUENCE</scope>
    <source>
        <tissue evidence="1">Young leaves</tissue>
    </source>
</reference>
<evidence type="ECO:0000313" key="2">
    <source>
        <dbReference type="Proteomes" id="UP001141806"/>
    </source>
</evidence>
<comment type="caution">
    <text evidence="1">The sequence shown here is derived from an EMBL/GenBank/DDBJ whole genome shotgun (WGS) entry which is preliminary data.</text>
</comment>
<protein>
    <submittedName>
        <fullName evidence="1">Uncharacterized protein</fullName>
    </submittedName>
</protein>
<dbReference type="EMBL" id="JAMYWD010000008">
    <property type="protein sequence ID" value="KAJ4963477.1"/>
    <property type="molecule type" value="Genomic_DNA"/>
</dbReference>
<name>A0A9Q0HG83_9MAGN</name>
<keyword evidence="2" id="KW-1185">Reference proteome</keyword>
<dbReference type="Proteomes" id="UP001141806">
    <property type="component" value="Unassembled WGS sequence"/>
</dbReference>
<proteinExistence type="predicted"/>
<accession>A0A9Q0HG83</accession>
<sequence>MSILTNQRFQVFFKMFQQAGSLIHIADPIPDFLTLDFLQGTQRQTEADCSLILHFRLKHSFHFECFPSLFLFFVSVCTKSKSVSICEYYQSVCICMSDNV</sequence>
<organism evidence="1 2">
    <name type="scientific">Protea cynaroides</name>
    <dbReference type="NCBI Taxonomy" id="273540"/>
    <lineage>
        <taxon>Eukaryota</taxon>
        <taxon>Viridiplantae</taxon>
        <taxon>Streptophyta</taxon>
        <taxon>Embryophyta</taxon>
        <taxon>Tracheophyta</taxon>
        <taxon>Spermatophyta</taxon>
        <taxon>Magnoliopsida</taxon>
        <taxon>Proteales</taxon>
        <taxon>Proteaceae</taxon>
        <taxon>Protea</taxon>
    </lineage>
</organism>
<evidence type="ECO:0000313" key="1">
    <source>
        <dbReference type="EMBL" id="KAJ4963477.1"/>
    </source>
</evidence>
<dbReference type="AlphaFoldDB" id="A0A9Q0HG83"/>